<feature type="compositionally biased region" description="Low complexity" evidence="8">
    <location>
        <begin position="532"/>
        <end position="551"/>
    </location>
</feature>
<feature type="repeat" description="RPEL" evidence="7">
    <location>
        <begin position="129"/>
        <end position="154"/>
    </location>
</feature>
<dbReference type="InterPro" id="IPR043451">
    <property type="entry name" value="Myocardin-like"/>
</dbReference>
<feature type="region of interest" description="Disordered" evidence="8">
    <location>
        <begin position="1021"/>
        <end position="1040"/>
    </location>
</feature>
<dbReference type="PROSITE" id="PS50800">
    <property type="entry name" value="SAP"/>
    <property type="match status" value="1"/>
</dbReference>
<reference evidence="10" key="1">
    <citation type="journal article" date="2017" name="Front. Cell. Infect. Microbiol.">
        <title>The Distinct Transcriptional Response of the Midgut of Amblyomma sculptum and Amblyomma aureolatum Ticks to Rickettsia rickettsii Correlates to Their Differences in Susceptibility to Infection.</title>
        <authorList>
            <person name="Martins L.A."/>
            <person name="Galletti M.F.B.M."/>
            <person name="Ribeiro J.M."/>
            <person name="Fujita A."/>
            <person name="Costa F.B."/>
            <person name="Labruna M.B."/>
            <person name="Daffre S."/>
            <person name="Fogaca A.C."/>
        </authorList>
    </citation>
    <scope>NUCLEOTIDE SEQUENCE</scope>
</reference>
<keyword evidence="5" id="KW-0804">Transcription</keyword>
<feature type="compositionally biased region" description="Pro residues" evidence="8">
    <location>
        <begin position="456"/>
        <end position="477"/>
    </location>
</feature>
<dbReference type="InterPro" id="IPR003034">
    <property type="entry name" value="SAP_dom"/>
</dbReference>
<comment type="subcellular location">
    <subcellularLocation>
        <location evidence="1">Nucleus</location>
    </subcellularLocation>
</comment>
<dbReference type="PANTHER" id="PTHR22793">
    <property type="entry name" value="MYOCARDIN-RELATED TRANSCRIPTION FACTOR-RELATED"/>
    <property type="match status" value="1"/>
</dbReference>
<dbReference type="SMART" id="SM00513">
    <property type="entry name" value="SAP"/>
    <property type="match status" value="1"/>
</dbReference>
<dbReference type="GO" id="GO:0045944">
    <property type="term" value="P:positive regulation of transcription by RNA polymerase II"/>
    <property type="evidence" value="ECO:0007669"/>
    <property type="project" value="TreeGrafter"/>
</dbReference>
<feature type="region of interest" description="Disordered" evidence="8">
    <location>
        <begin position="1059"/>
        <end position="1097"/>
    </location>
</feature>
<feature type="domain" description="SAP" evidence="9">
    <location>
        <begin position="496"/>
        <end position="530"/>
    </location>
</feature>
<dbReference type="Gene3D" id="6.10.140.2040">
    <property type="match status" value="1"/>
</dbReference>
<keyword evidence="3" id="KW-0805">Transcription regulation</keyword>
<feature type="compositionally biased region" description="Basic residues" evidence="8">
    <location>
        <begin position="375"/>
        <end position="391"/>
    </location>
</feature>
<feature type="compositionally biased region" description="Polar residues" evidence="8">
    <location>
        <begin position="599"/>
        <end position="617"/>
    </location>
</feature>
<dbReference type="InterPro" id="IPR004018">
    <property type="entry name" value="RPEL_repeat"/>
</dbReference>
<feature type="region of interest" description="Disordered" evidence="8">
    <location>
        <begin position="452"/>
        <end position="619"/>
    </location>
</feature>
<evidence type="ECO:0000313" key="10">
    <source>
        <dbReference type="EMBL" id="JAT94426.1"/>
    </source>
</evidence>
<accession>A0A1E1X5W5</accession>
<evidence type="ECO:0000256" key="4">
    <source>
        <dbReference type="ARBA" id="ARBA00023054"/>
    </source>
</evidence>
<feature type="non-terminal residue" evidence="10">
    <location>
        <position position="1"/>
    </location>
</feature>
<dbReference type="EMBL" id="GFAC01004762">
    <property type="protein sequence ID" value="JAT94426.1"/>
    <property type="molecule type" value="mRNA"/>
</dbReference>
<evidence type="ECO:0000256" key="2">
    <source>
        <dbReference type="ARBA" id="ARBA00022737"/>
    </source>
</evidence>
<feature type="region of interest" description="Disordered" evidence="8">
    <location>
        <begin position="46"/>
        <end position="73"/>
    </location>
</feature>
<feature type="region of interest" description="Disordered" evidence="8">
    <location>
        <begin position="364"/>
        <end position="411"/>
    </location>
</feature>
<evidence type="ECO:0000256" key="7">
    <source>
        <dbReference type="PROSITE-ProRule" id="PRU00401"/>
    </source>
</evidence>
<protein>
    <submittedName>
        <fullName evidence="10">Putative myocardin-related transcription factor</fullName>
    </submittedName>
</protein>
<evidence type="ECO:0000256" key="6">
    <source>
        <dbReference type="ARBA" id="ARBA00023242"/>
    </source>
</evidence>
<keyword evidence="2" id="KW-0677">Repeat</keyword>
<evidence type="ECO:0000259" key="9">
    <source>
        <dbReference type="PROSITE" id="PS50800"/>
    </source>
</evidence>
<dbReference type="Pfam" id="PF02037">
    <property type="entry name" value="SAP"/>
    <property type="match status" value="1"/>
</dbReference>
<feature type="compositionally biased region" description="Basic and acidic residues" evidence="8">
    <location>
        <begin position="490"/>
        <end position="510"/>
    </location>
</feature>
<dbReference type="AlphaFoldDB" id="A0A1E1X5W5"/>
<evidence type="ECO:0000256" key="3">
    <source>
        <dbReference type="ARBA" id="ARBA00023015"/>
    </source>
</evidence>
<feature type="compositionally biased region" description="Low complexity" evidence="8">
    <location>
        <begin position="250"/>
        <end position="293"/>
    </location>
</feature>
<evidence type="ECO:0000256" key="1">
    <source>
        <dbReference type="ARBA" id="ARBA00004123"/>
    </source>
</evidence>
<feature type="compositionally biased region" description="Low complexity" evidence="8">
    <location>
        <begin position="1061"/>
        <end position="1094"/>
    </location>
</feature>
<dbReference type="InterPro" id="IPR036361">
    <property type="entry name" value="SAP_dom_sf"/>
</dbReference>
<keyword evidence="6" id="KW-0539">Nucleus</keyword>
<dbReference type="GO" id="GO:0003713">
    <property type="term" value="F:transcription coactivator activity"/>
    <property type="evidence" value="ECO:0007669"/>
    <property type="project" value="TreeGrafter"/>
</dbReference>
<feature type="region of interest" description="Disordered" evidence="8">
    <location>
        <begin position="215"/>
        <end position="293"/>
    </location>
</feature>
<organism evidence="10">
    <name type="scientific">Amblyomma aureolatum</name>
    <dbReference type="NCBI Taxonomy" id="187763"/>
    <lineage>
        <taxon>Eukaryota</taxon>
        <taxon>Metazoa</taxon>
        <taxon>Ecdysozoa</taxon>
        <taxon>Arthropoda</taxon>
        <taxon>Chelicerata</taxon>
        <taxon>Arachnida</taxon>
        <taxon>Acari</taxon>
        <taxon>Parasitiformes</taxon>
        <taxon>Ixodida</taxon>
        <taxon>Ixodoidea</taxon>
        <taxon>Ixodidae</taxon>
        <taxon>Amblyomminae</taxon>
        <taxon>Amblyomma</taxon>
    </lineage>
</organism>
<name>A0A1E1X5W5_9ACAR</name>
<dbReference type="SUPFAM" id="SSF68906">
    <property type="entry name" value="SAP domain"/>
    <property type="match status" value="1"/>
</dbReference>
<feature type="compositionally biased region" description="Polar residues" evidence="8">
    <location>
        <begin position="827"/>
        <end position="850"/>
    </location>
</feature>
<dbReference type="Gene3D" id="6.10.150.10">
    <property type="match status" value="1"/>
</dbReference>
<sequence>GGNGSRAGDSRPVYWGIQLDQDLLETIVSIYPEWFRDYNLGIMAEQQQSPTTSTSSSSGADGGAPSPPARVDEASLQQAMDRNKESLKVKLMLRRPITQLVEQGIMPSLKTSPAFHEQRKNLERAKMGDYLKNKIQRRPDRQELIQQHILEDTTVDPSLQDKQRQLKKARLADGLNDRLSHRPGPLELVKGNILQTDATFAQAIKEGQIPFRRTCEGESRKHPPPPHFLIDEDSGGSDSLVPSPGQDSNDQSQSSLPSIDLSESSSSSGTLHEGSPSSVSVGSPRASPPVAVVTTPPAPVVQVATIAPAPTSTSSLCASHQLQQQAVAPITPQPSPLQSFLSSGAATVVTPSTTVFLTGTAVAPAQPQQTGGGKAARKKSKSKAQPKARTIKFHEYKGPPSAQKNQPAASSSSESSYELLLQQQQLFLQWQLEWQQKYPQIILPAAQKPVVTEASQPPPMQLASPPPPPPPLPPVVSSPPIAMAVTPDLPRTRSKLEDMKVSDLKAELKRRNLPVSGSKPQLIERLKPFSDVGSAATQSSSGSCSDQPVSSVEAATDVSELSPPSPYLGLSYEMNDGNPPSVVPMEVDGSGGDVLMGQPDSSPAPVTTTETDLSGSGTEEDLMKIQQQRIEELQRELQRSQLRLQQKQQQQQVSAPYSLKSATPPITTFTLTLSPSGQAVMASQPQTTSLLASGTVPSTGMSMVATPTTVADSKSFQRQLLQQHLQNKIQQQQQQQAQQQQHHHQQQQQQSQQQPHQQSCVGNPNLTTSLVSPSPTSAAVKASLANFLQQQQQHQQQQQQQSLAGALALGSDANNNHQLIGDRGGSSARTLAYSQGKQPSMKTPNGLQSRSLQHVTSFPSLLTPKPEPFVLTKQPPDYDEATKQLNKTRQAQMLPLNNLMPASSKQNRPRSIKSKDVDDVLEILIKNGELPPSAAQEPPTPTTPGTPITDMSSLLACTSPPFPTPPPSSEATSATPGERNSPSLALSGDGETPPPSASLDFDFHLDLDDFEGMDLGMLTDGSAKNSHAPRNHYTENTDLSDPTLSMEIELSDWLDVMMPHTSSSSSSSATSGQASSSMAPSNPAVSSVTASSTTQHDPLLSTNASAVDIQDPFDLFAVNDTDFRAWDDFRTNWDSTDFIA</sequence>
<dbReference type="Gene3D" id="1.10.720.30">
    <property type="entry name" value="SAP domain"/>
    <property type="match status" value="1"/>
</dbReference>
<feature type="repeat" description="RPEL" evidence="7">
    <location>
        <begin position="173"/>
        <end position="198"/>
    </location>
</feature>
<feature type="region of interest" description="Disordered" evidence="8">
    <location>
        <begin position="891"/>
        <end position="1000"/>
    </location>
</feature>
<dbReference type="SMART" id="SM00707">
    <property type="entry name" value="RPEL"/>
    <property type="match status" value="3"/>
</dbReference>
<keyword evidence="4" id="KW-0175">Coiled coil</keyword>
<feature type="compositionally biased region" description="Low complexity" evidence="8">
    <location>
        <begin position="732"/>
        <end position="758"/>
    </location>
</feature>
<dbReference type="PROSITE" id="PS51073">
    <property type="entry name" value="RPEL"/>
    <property type="match status" value="2"/>
</dbReference>
<evidence type="ECO:0000256" key="5">
    <source>
        <dbReference type="ARBA" id="ARBA00023163"/>
    </source>
</evidence>
<dbReference type="GO" id="GO:0005634">
    <property type="term" value="C:nucleus"/>
    <property type="evidence" value="ECO:0007669"/>
    <property type="project" value="UniProtKB-SubCell"/>
</dbReference>
<dbReference type="Pfam" id="PF02755">
    <property type="entry name" value="RPEL"/>
    <property type="match status" value="2"/>
</dbReference>
<evidence type="ECO:0000256" key="8">
    <source>
        <dbReference type="SAM" id="MobiDB-lite"/>
    </source>
</evidence>
<feature type="region of interest" description="Disordered" evidence="8">
    <location>
        <begin position="732"/>
        <end position="774"/>
    </location>
</feature>
<dbReference type="PANTHER" id="PTHR22793:SF12">
    <property type="entry name" value="MYOCARDIN-RELATED TRANSCRIPTION FACTOR, ISOFORM H"/>
    <property type="match status" value="1"/>
</dbReference>
<feature type="compositionally biased region" description="Low complexity" evidence="8">
    <location>
        <begin position="46"/>
        <end position="59"/>
    </location>
</feature>
<proteinExistence type="evidence at transcript level"/>
<feature type="region of interest" description="Disordered" evidence="8">
    <location>
        <begin position="814"/>
        <end position="850"/>
    </location>
</feature>